<reference evidence="7 8" key="1">
    <citation type="journal article" date="2016" name="Nat. Commun.">
        <title>Thousands of microbial genomes shed light on interconnected biogeochemical processes in an aquifer system.</title>
        <authorList>
            <person name="Anantharaman K."/>
            <person name="Brown C.T."/>
            <person name="Hug L.A."/>
            <person name="Sharon I."/>
            <person name="Castelle C.J."/>
            <person name="Probst A.J."/>
            <person name="Thomas B.C."/>
            <person name="Singh A."/>
            <person name="Wilkins M.J."/>
            <person name="Karaoz U."/>
            <person name="Brodie E.L."/>
            <person name="Williams K.H."/>
            <person name="Hubbard S.S."/>
            <person name="Banfield J.F."/>
        </authorList>
    </citation>
    <scope>NUCLEOTIDE SEQUENCE [LARGE SCALE GENOMIC DNA]</scope>
</reference>
<evidence type="ECO:0000313" key="7">
    <source>
        <dbReference type="EMBL" id="OGG86999.1"/>
    </source>
</evidence>
<dbReference type="GO" id="GO:0003743">
    <property type="term" value="F:translation initiation factor activity"/>
    <property type="evidence" value="ECO:0007669"/>
    <property type="project" value="UniProtKB-UniRule"/>
</dbReference>
<dbReference type="HAMAP" id="MF_00075">
    <property type="entry name" value="IF_1"/>
    <property type="match status" value="1"/>
</dbReference>
<dbReference type="PANTHER" id="PTHR33370">
    <property type="entry name" value="TRANSLATION INITIATION FACTOR IF-1, CHLOROPLASTIC"/>
    <property type="match status" value="1"/>
</dbReference>
<dbReference type="STRING" id="1798561.A3B87_03435"/>
<dbReference type="NCBIfam" id="TIGR00008">
    <property type="entry name" value="infA"/>
    <property type="match status" value="1"/>
</dbReference>
<protein>
    <recommendedName>
        <fullName evidence="4 5">Translation initiation factor IF-1</fullName>
    </recommendedName>
</protein>
<evidence type="ECO:0000256" key="3">
    <source>
        <dbReference type="ARBA" id="ARBA00022917"/>
    </source>
</evidence>
<accession>A0A1F6FMA5</accession>
<comment type="caution">
    <text evidence="7">The sequence shown here is derived from an EMBL/GenBank/DDBJ whole genome shotgun (WGS) entry which is preliminary data.</text>
</comment>
<proteinExistence type="inferred from homology"/>
<evidence type="ECO:0000256" key="1">
    <source>
        <dbReference type="ARBA" id="ARBA00010939"/>
    </source>
</evidence>
<dbReference type="GO" id="GO:0043022">
    <property type="term" value="F:ribosome binding"/>
    <property type="evidence" value="ECO:0007669"/>
    <property type="project" value="UniProtKB-UniRule"/>
</dbReference>
<comment type="similarity">
    <text evidence="1 4">Belongs to the IF-1 family.</text>
</comment>
<keyword evidence="3 4" id="KW-0648">Protein biosynthesis</keyword>
<gene>
    <name evidence="4" type="primary">infA</name>
    <name evidence="7" type="ORF">A3B87_03435</name>
</gene>
<comment type="subcellular location">
    <subcellularLocation>
        <location evidence="4">Cytoplasm</location>
    </subcellularLocation>
</comment>
<evidence type="ECO:0000259" key="6">
    <source>
        <dbReference type="PROSITE" id="PS50832"/>
    </source>
</evidence>
<dbReference type="Proteomes" id="UP000179136">
    <property type="component" value="Unassembled WGS sequence"/>
</dbReference>
<evidence type="ECO:0000256" key="2">
    <source>
        <dbReference type="ARBA" id="ARBA00022540"/>
    </source>
</evidence>
<dbReference type="PROSITE" id="PS50832">
    <property type="entry name" value="S1_IF1_TYPE"/>
    <property type="match status" value="1"/>
</dbReference>
<dbReference type="Pfam" id="PF01176">
    <property type="entry name" value="eIF-1a"/>
    <property type="match status" value="1"/>
</dbReference>
<evidence type="ECO:0000256" key="5">
    <source>
        <dbReference type="NCBIfam" id="TIGR00008"/>
    </source>
</evidence>
<dbReference type="FunFam" id="2.40.50.140:FF:000002">
    <property type="entry name" value="Translation initiation factor IF-1"/>
    <property type="match status" value="1"/>
</dbReference>
<name>A0A1F6FMA5_9BACT</name>
<dbReference type="InterPro" id="IPR012340">
    <property type="entry name" value="NA-bd_OB-fold"/>
</dbReference>
<keyword evidence="4" id="KW-0699">rRNA-binding</keyword>
<dbReference type="EMBL" id="MFMW01000024">
    <property type="protein sequence ID" value="OGG86999.1"/>
    <property type="molecule type" value="Genomic_DNA"/>
</dbReference>
<dbReference type="CDD" id="cd04451">
    <property type="entry name" value="S1_IF1"/>
    <property type="match status" value="1"/>
</dbReference>
<sequence length="63" mass="7184">MNGEVIELLPGANFLVMLENGQKILAHLSGKMRINRILLLVGDKIRVEISPYDLSKGRIIYRY</sequence>
<keyword evidence="4" id="KW-0963">Cytoplasm</keyword>
<dbReference type="GO" id="GO:0019843">
    <property type="term" value="F:rRNA binding"/>
    <property type="evidence" value="ECO:0007669"/>
    <property type="project" value="UniProtKB-UniRule"/>
</dbReference>
<organism evidence="7 8">
    <name type="scientific">Candidatus Kuenenbacteria bacterium RIFCSPHIGHO2_02_FULL_39_13</name>
    <dbReference type="NCBI Taxonomy" id="1798561"/>
    <lineage>
        <taxon>Bacteria</taxon>
        <taxon>Candidatus Kueneniibacteriota</taxon>
    </lineage>
</organism>
<evidence type="ECO:0000256" key="4">
    <source>
        <dbReference type="HAMAP-Rule" id="MF_00075"/>
    </source>
</evidence>
<dbReference type="SUPFAM" id="SSF50249">
    <property type="entry name" value="Nucleic acid-binding proteins"/>
    <property type="match status" value="1"/>
</dbReference>
<feature type="domain" description="S1-like" evidence="6">
    <location>
        <begin position="1"/>
        <end position="63"/>
    </location>
</feature>
<dbReference type="GO" id="GO:0005829">
    <property type="term" value="C:cytosol"/>
    <property type="evidence" value="ECO:0007669"/>
    <property type="project" value="TreeGrafter"/>
</dbReference>
<dbReference type="AlphaFoldDB" id="A0A1F6FMA5"/>
<dbReference type="Gene3D" id="2.40.50.140">
    <property type="entry name" value="Nucleic acid-binding proteins"/>
    <property type="match status" value="1"/>
</dbReference>
<evidence type="ECO:0000313" key="8">
    <source>
        <dbReference type="Proteomes" id="UP000179136"/>
    </source>
</evidence>
<keyword evidence="4" id="KW-0694">RNA-binding</keyword>
<dbReference type="InterPro" id="IPR004368">
    <property type="entry name" value="TIF_IF1"/>
</dbReference>
<dbReference type="InterPro" id="IPR006196">
    <property type="entry name" value="RNA-binding_domain_S1_IF1"/>
</dbReference>
<comment type="subunit">
    <text evidence="4">Component of the 30S ribosomal translation pre-initiation complex which assembles on the 30S ribosome in the order IF-2 and IF-3, IF-1 and N-formylmethionyl-tRNA(fMet); mRNA recruitment can occur at any time during PIC assembly.</text>
</comment>
<dbReference type="PANTHER" id="PTHR33370:SF1">
    <property type="entry name" value="TRANSLATION INITIATION FACTOR IF-1, CHLOROPLASTIC"/>
    <property type="match status" value="1"/>
</dbReference>
<keyword evidence="2 4" id="KW-0396">Initiation factor</keyword>
<comment type="function">
    <text evidence="4">One of the essential components for the initiation of protein synthesis. Stabilizes the binding of IF-2 and IF-3 on the 30S subunit to which N-formylmethionyl-tRNA(fMet) subsequently binds. Helps modulate mRNA selection, yielding the 30S pre-initiation complex (PIC). Upon addition of the 50S ribosomal subunit IF-1, IF-2 and IF-3 are released leaving the mature 70S translation initiation complex.</text>
</comment>